<evidence type="ECO:0000313" key="1">
    <source>
        <dbReference type="EMBL" id="AWB67615.1"/>
    </source>
</evidence>
<gene>
    <name evidence="1" type="ORF">C2869_14720</name>
</gene>
<organism evidence="1 2">
    <name type="scientific">Saccharobesus litoralis</name>
    <dbReference type="NCBI Taxonomy" id="2172099"/>
    <lineage>
        <taxon>Bacteria</taxon>
        <taxon>Pseudomonadati</taxon>
        <taxon>Pseudomonadota</taxon>
        <taxon>Gammaproteobacteria</taxon>
        <taxon>Alteromonadales</taxon>
        <taxon>Alteromonadaceae</taxon>
        <taxon>Saccharobesus</taxon>
    </lineage>
</organism>
<reference evidence="1 2" key="1">
    <citation type="submission" date="2018-01" db="EMBL/GenBank/DDBJ databases">
        <title>Genome sequence of a Cantenovulum-like bacteria.</title>
        <authorList>
            <person name="Tan W.R."/>
            <person name="Lau N.-S."/>
            <person name="Go F."/>
            <person name="Amirul A.-A.A."/>
        </authorList>
    </citation>
    <scope>NUCLEOTIDE SEQUENCE [LARGE SCALE GENOMIC DNA]</scope>
    <source>
        <strain evidence="1 2">CCB-QB4</strain>
    </source>
</reference>
<accession>A0A2S0VTT0</accession>
<dbReference type="OrthoDB" id="6386237at2"/>
<proteinExistence type="predicted"/>
<sequence length="125" mass="14511">MFYRGLIICTLIVNLLACGQQVEEYAERPTLKKVDQLFAPKFVRGEWRYRGAKAIDKGIAAYIQIPERIGLSDKQHKNYVLVTICPKAQDKEFWQGVYPYKLFIRTYNYVDRNYIETPCPSPIGG</sequence>
<dbReference type="KEGG" id="cate:C2869_14720"/>
<dbReference type="Proteomes" id="UP000244441">
    <property type="component" value="Chromosome"/>
</dbReference>
<keyword evidence="2" id="KW-1185">Reference proteome</keyword>
<dbReference type="RefSeq" id="WP_108603660.1">
    <property type="nucleotide sequence ID" value="NZ_CP026604.1"/>
</dbReference>
<name>A0A2S0VTT0_9ALTE</name>
<protein>
    <submittedName>
        <fullName evidence="1">Uncharacterized protein</fullName>
    </submittedName>
</protein>
<dbReference type="AlphaFoldDB" id="A0A2S0VTT0"/>
<dbReference type="EMBL" id="CP026604">
    <property type="protein sequence ID" value="AWB67615.1"/>
    <property type="molecule type" value="Genomic_DNA"/>
</dbReference>
<evidence type="ECO:0000313" key="2">
    <source>
        <dbReference type="Proteomes" id="UP000244441"/>
    </source>
</evidence>